<protein>
    <submittedName>
        <fullName evidence="1">Uncharacterized protein</fullName>
    </submittedName>
</protein>
<evidence type="ECO:0000313" key="1">
    <source>
        <dbReference type="EMBL" id="OIQ67276.1"/>
    </source>
</evidence>
<dbReference type="AlphaFoldDB" id="A0A1J5PIB2"/>
<dbReference type="EMBL" id="MLJW01006036">
    <property type="protein sequence ID" value="OIQ67276.1"/>
    <property type="molecule type" value="Genomic_DNA"/>
</dbReference>
<name>A0A1J5PIB2_9ZZZZ</name>
<proteinExistence type="predicted"/>
<sequence length="80" mass="8393">MAQARAPADAWFDSVRLRLMRSGVVFTPASSAPGKPLPSVPITAQGLPSSVIACAIHWLTEVLPLVPVTPTSSSRSEGRP</sequence>
<comment type="caution">
    <text evidence="1">The sequence shown here is derived from an EMBL/GenBank/DDBJ whole genome shotgun (WGS) entry which is preliminary data.</text>
</comment>
<reference evidence="1" key="1">
    <citation type="submission" date="2016-10" db="EMBL/GenBank/DDBJ databases">
        <title>Sequence of Gallionella enrichment culture.</title>
        <authorList>
            <person name="Poehlein A."/>
            <person name="Muehling M."/>
            <person name="Daniel R."/>
        </authorList>
    </citation>
    <scope>NUCLEOTIDE SEQUENCE</scope>
</reference>
<organism evidence="1">
    <name type="scientific">mine drainage metagenome</name>
    <dbReference type="NCBI Taxonomy" id="410659"/>
    <lineage>
        <taxon>unclassified sequences</taxon>
        <taxon>metagenomes</taxon>
        <taxon>ecological metagenomes</taxon>
    </lineage>
</organism>
<accession>A0A1J5PIB2</accession>
<gene>
    <name evidence="1" type="ORF">GALL_511470</name>
</gene>